<evidence type="ECO:0000313" key="2">
    <source>
        <dbReference type="Proteomes" id="UP000682782"/>
    </source>
</evidence>
<accession>A0AC61MV85</accession>
<name>A0AC61MV85_9FIRM</name>
<proteinExistence type="predicted"/>
<reference evidence="1" key="1">
    <citation type="submission" date="2021-01" db="EMBL/GenBank/DDBJ databases">
        <title>Complete genome sequence of Clostridiales bacterium R-7.</title>
        <authorList>
            <person name="Mahoney-Kurpe S.C."/>
            <person name="Palevich N."/>
            <person name="Koike S."/>
            <person name="Moon C.D."/>
            <person name="Attwood G.T."/>
        </authorList>
    </citation>
    <scope>NUCLEOTIDE SEQUENCE</scope>
    <source>
        <strain evidence="1">R-7</strain>
    </source>
</reference>
<gene>
    <name evidence="1" type="ORF">JYE49_11085</name>
</gene>
<sequence>MDYIHELRKLTGPRKLILNCAGVVIEKDGKVLFQRRSDNGKWGLIGGLVEMNETYAQAAVREAREETGLEVKLTGFLGIFHNHDMVWANGDAAHVISAMYTAEVVSGEPRIDEESFELRFFGKDEVPELFAEDHIAGLEAYYKGIRLPLFEENEYRKSKE</sequence>
<keyword evidence="2" id="KW-1185">Reference proteome</keyword>
<dbReference type="EMBL" id="CP068393">
    <property type="protein sequence ID" value="QUC66399.1"/>
    <property type="molecule type" value="Genomic_DNA"/>
</dbReference>
<protein>
    <submittedName>
        <fullName evidence="1">NUDIX domain-containing protein</fullName>
    </submittedName>
</protein>
<dbReference type="Proteomes" id="UP000682782">
    <property type="component" value="Chromosome"/>
</dbReference>
<organism evidence="1 2">
    <name type="scientific">Aristaeella hokkaidonensis</name>
    <dbReference type="NCBI Taxonomy" id="3046382"/>
    <lineage>
        <taxon>Bacteria</taxon>
        <taxon>Bacillati</taxon>
        <taxon>Bacillota</taxon>
        <taxon>Clostridia</taxon>
        <taxon>Eubacteriales</taxon>
        <taxon>Aristaeellaceae</taxon>
        <taxon>Aristaeella</taxon>
    </lineage>
</organism>
<evidence type="ECO:0000313" key="1">
    <source>
        <dbReference type="EMBL" id="QUC66399.1"/>
    </source>
</evidence>